<feature type="region of interest" description="Disordered" evidence="1">
    <location>
        <begin position="97"/>
        <end position="119"/>
    </location>
</feature>
<dbReference type="AlphaFoldDB" id="A0AAV1LLF7"/>
<dbReference type="PANTHER" id="PTHR10773">
    <property type="entry name" value="DNA-DIRECTED RNA POLYMERASES I, II, AND III SUBUNIT RPABC2"/>
    <property type="match status" value="1"/>
</dbReference>
<accession>A0AAV1LLF7</accession>
<evidence type="ECO:0000313" key="2">
    <source>
        <dbReference type="EMBL" id="CAK1594879.1"/>
    </source>
</evidence>
<organism evidence="2 3">
    <name type="scientific">Parnassius mnemosyne</name>
    <name type="common">clouded apollo</name>
    <dbReference type="NCBI Taxonomy" id="213953"/>
    <lineage>
        <taxon>Eukaryota</taxon>
        <taxon>Metazoa</taxon>
        <taxon>Ecdysozoa</taxon>
        <taxon>Arthropoda</taxon>
        <taxon>Hexapoda</taxon>
        <taxon>Insecta</taxon>
        <taxon>Pterygota</taxon>
        <taxon>Neoptera</taxon>
        <taxon>Endopterygota</taxon>
        <taxon>Lepidoptera</taxon>
        <taxon>Glossata</taxon>
        <taxon>Ditrysia</taxon>
        <taxon>Papilionoidea</taxon>
        <taxon>Papilionidae</taxon>
        <taxon>Parnassiinae</taxon>
        <taxon>Parnassini</taxon>
        <taxon>Parnassius</taxon>
        <taxon>Driopa</taxon>
    </lineage>
</organism>
<name>A0AAV1LLF7_9NEOP</name>
<keyword evidence="3" id="KW-1185">Reference proteome</keyword>
<feature type="compositionally biased region" description="Basic residues" evidence="1">
    <location>
        <begin position="97"/>
        <end position="108"/>
    </location>
</feature>
<reference evidence="2 3" key="1">
    <citation type="submission" date="2023-11" db="EMBL/GenBank/DDBJ databases">
        <authorList>
            <person name="Hedman E."/>
            <person name="Englund M."/>
            <person name="Stromberg M."/>
            <person name="Nyberg Akerstrom W."/>
            <person name="Nylinder S."/>
            <person name="Jareborg N."/>
            <person name="Kallberg Y."/>
            <person name="Kronander E."/>
        </authorList>
    </citation>
    <scope>NUCLEOTIDE SEQUENCE [LARGE SCALE GENOMIC DNA]</scope>
</reference>
<gene>
    <name evidence="2" type="ORF">PARMNEM_LOCUS14448</name>
</gene>
<proteinExistence type="predicted"/>
<sequence>MHRLTRGKRLVDMVTTATSINEVAVLDEKTGEFLQEPVCLNSREPSDVTDDETFCGFSDVESVIPSDPEFVADEDTIITDSSEVEEILNERCGTLTRKRKSNNRKKERMSKGKAEKSEWKRIKNSEARLKGEQYVGFQKDQDGKYQQTLVRPAKGLQEACNGHSKIQHGGPRQQYECEKLSENNRQSMFDKFWNVQSWDARKVYVRNLVGVSTPQYRRSFSNNESSRKGTSFKYFLMLRSDNNVQRIHVCKVMFMRTLSIGSRQLRNWLTENLLKNTEPVLAPIQPQIRNDESEETNSIVEFFDKLPKVESHYCRSSTKKLYLEPVWNTITGDLYAEYLKFCSTHSKKKYCSASFSRKFHELNFFIYKPRKDQCNTCIAFRNGNVAADEYANHLQKKERSRKEKSKDKENTGADTAVYTMDMQAVLLCPRMQASATYYKTKLKVHNYTIYNLITKEDN</sequence>
<evidence type="ECO:0000256" key="1">
    <source>
        <dbReference type="SAM" id="MobiDB-lite"/>
    </source>
</evidence>
<evidence type="ECO:0000313" key="3">
    <source>
        <dbReference type="Proteomes" id="UP001314205"/>
    </source>
</evidence>
<comment type="caution">
    <text evidence="2">The sequence shown here is derived from an EMBL/GenBank/DDBJ whole genome shotgun (WGS) entry which is preliminary data.</text>
</comment>
<dbReference type="Proteomes" id="UP001314205">
    <property type="component" value="Unassembled WGS sequence"/>
</dbReference>
<feature type="compositionally biased region" description="Basic and acidic residues" evidence="1">
    <location>
        <begin position="109"/>
        <end position="119"/>
    </location>
</feature>
<dbReference type="EMBL" id="CAVLGL010000091">
    <property type="protein sequence ID" value="CAK1594879.1"/>
    <property type="molecule type" value="Genomic_DNA"/>
</dbReference>
<dbReference type="PANTHER" id="PTHR10773:SF19">
    <property type="match status" value="1"/>
</dbReference>
<protein>
    <submittedName>
        <fullName evidence="2">Uncharacterized protein</fullName>
    </submittedName>
</protein>